<organism evidence="10 11">
    <name type="scientific">Thermostaphylospora chromogena</name>
    <dbReference type="NCBI Taxonomy" id="35622"/>
    <lineage>
        <taxon>Bacteria</taxon>
        <taxon>Bacillati</taxon>
        <taxon>Actinomycetota</taxon>
        <taxon>Actinomycetes</taxon>
        <taxon>Streptosporangiales</taxon>
        <taxon>Thermomonosporaceae</taxon>
        <taxon>Thermostaphylospora</taxon>
    </lineage>
</organism>
<evidence type="ECO:0000256" key="8">
    <source>
        <dbReference type="SAM" id="SignalP"/>
    </source>
</evidence>
<dbReference type="STRING" id="35622.SAMN04489764_0520"/>
<feature type="compositionally biased region" description="Pro residues" evidence="7">
    <location>
        <begin position="472"/>
        <end position="485"/>
    </location>
</feature>
<evidence type="ECO:0000256" key="3">
    <source>
        <dbReference type="ARBA" id="ARBA00022801"/>
    </source>
</evidence>
<feature type="compositionally biased region" description="Basic and acidic residues" evidence="7">
    <location>
        <begin position="57"/>
        <end position="70"/>
    </location>
</feature>
<feature type="region of interest" description="Disordered" evidence="7">
    <location>
        <begin position="467"/>
        <end position="520"/>
    </location>
</feature>
<dbReference type="PANTHER" id="PTHR43806:SF11">
    <property type="entry name" value="CEREVISIN-RELATED"/>
    <property type="match status" value="1"/>
</dbReference>
<dbReference type="PROSITE" id="PS00138">
    <property type="entry name" value="SUBTILASE_SER"/>
    <property type="match status" value="1"/>
</dbReference>
<evidence type="ECO:0000256" key="2">
    <source>
        <dbReference type="ARBA" id="ARBA00022670"/>
    </source>
</evidence>
<feature type="chain" id="PRO_5011512911" evidence="8">
    <location>
        <begin position="24"/>
        <end position="674"/>
    </location>
</feature>
<feature type="signal peptide" evidence="8">
    <location>
        <begin position="1"/>
        <end position="23"/>
    </location>
</feature>
<dbReference type="InterPro" id="IPR015500">
    <property type="entry name" value="Peptidase_S8_subtilisin-rel"/>
</dbReference>
<dbReference type="InterPro" id="IPR000209">
    <property type="entry name" value="Peptidase_S8/S53_dom"/>
</dbReference>
<feature type="region of interest" description="Disordered" evidence="7">
    <location>
        <begin position="18"/>
        <end position="96"/>
    </location>
</feature>
<evidence type="ECO:0000256" key="7">
    <source>
        <dbReference type="SAM" id="MobiDB-lite"/>
    </source>
</evidence>
<dbReference type="InterPro" id="IPR023828">
    <property type="entry name" value="Peptidase_S8_Ser-AS"/>
</dbReference>
<dbReference type="InterPro" id="IPR050131">
    <property type="entry name" value="Peptidase_S8_subtilisin-like"/>
</dbReference>
<dbReference type="Gene3D" id="3.40.50.200">
    <property type="entry name" value="Peptidase S8/S53 domain"/>
    <property type="match status" value="1"/>
</dbReference>
<dbReference type="AlphaFoldDB" id="A0A1H1AJA7"/>
<reference evidence="10 11" key="1">
    <citation type="submission" date="2016-10" db="EMBL/GenBank/DDBJ databases">
        <authorList>
            <person name="de Groot N.N."/>
        </authorList>
    </citation>
    <scope>NUCLEOTIDE SEQUENCE [LARGE SCALE GENOMIC DNA]</scope>
    <source>
        <strain evidence="10 11">DSM 43794</strain>
    </source>
</reference>
<dbReference type="InterPro" id="IPR036852">
    <property type="entry name" value="Peptidase_S8/S53_dom_sf"/>
</dbReference>
<evidence type="ECO:0000256" key="4">
    <source>
        <dbReference type="ARBA" id="ARBA00022825"/>
    </source>
</evidence>
<gene>
    <name evidence="10" type="ORF">SAMN04489764_0520</name>
</gene>
<feature type="compositionally biased region" description="Pro residues" evidence="7">
    <location>
        <begin position="37"/>
        <end position="54"/>
    </location>
</feature>
<feature type="compositionally biased region" description="Pro residues" evidence="7">
    <location>
        <begin position="494"/>
        <end position="519"/>
    </location>
</feature>
<keyword evidence="8" id="KW-0732">Signal</keyword>
<keyword evidence="11" id="KW-1185">Reference proteome</keyword>
<evidence type="ECO:0000256" key="6">
    <source>
        <dbReference type="RuleBase" id="RU003355"/>
    </source>
</evidence>
<feature type="domain" description="Peptidase S8/S53" evidence="9">
    <location>
        <begin position="164"/>
        <end position="443"/>
    </location>
</feature>
<dbReference type="Pfam" id="PF00082">
    <property type="entry name" value="Peptidase_S8"/>
    <property type="match status" value="1"/>
</dbReference>
<dbReference type="GO" id="GO:0004252">
    <property type="term" value="F:serine-type endopeptidase activity"/>
    <property type="evidence" value="ECO:0007669"/>
    <property type="project" value="UniProtKB-UniRule"/>
</dbReference>
<evidence type="ECO:0000259" key="9">
    <source>
        <dbReference type="Pfam" id="PF00082"/>
    </source>
</evidence>
<dbReference type="SUPFAM" id="SSF52743">
    <property type="entry name" value="Subtilisin-like"/>
    <property type="match status" value="1"/>
</dbReference>
<dbReference type="EMBL" id="FNKK01000002">
    <property type="protein sequence ID" value="SDQ39737.1"/>
    <property type="molecule type" value="Genomic_DNA"/>
</dbReference>
<dbReference type="PROSITE" id="PS00137">
    <property type="entry name" value="SUBTILASE_HIS"/>
    <property type="match status" value="1"/>
</dbReference>
<dbReference type="PRINTS" id="PR00723">
    <property type="entry name" value="SUBTILISIN"/>
</dbReference>
<evidence type="ECO:0000313" key="11">
    <source>
        <dbReference type="Proteomes" id="UP000217103"/>
    </source>
</evidence>
<dbReference type="PROSITE" id="PS00136">
    <property type="entry name" value="SUBTILASE_ASP"/>
    <property type="match status" value="1"/>
</dbReference>
<sequence length="674" mass="69590">MRLRRLVALSLAFALASASPALAQEPPPGAETTAPPQAEPSAPPPQPEGSPPPETEGADRPVTEKLEPGLDRATAPERAIVELRGPEQAAPVAERAEELPGADVVLRPEDTSFIVVQGDGASLSELAEDPRVVAVRRDRAYPPALASSVKTIGADLAHASGVTGAGQTIAIMDTGIDRDHPALAGRIVAEACFSATDEAGLRLESLCPNGQSSQIGPGAADAETPKCLDGAVNLCDHGTHVAGIAAGAAVDGAPGAGVAPGADIIAVQIFSRVNDPELCGEPTCLLAFDSTLRLGLEHIATLTGAHRIAAVNLSVGGGLSDVPCDALEEGDGLKPSIDALLARGVPTVVAAGNEAFQGADFPGCISTAVTVGATDDTDAIAWFSNRGPLLDFFAPGVEVDSAVPGGTYAGYSGTSMATPHVAGALALLREKMPDAPVDTLLQRLRESGRPIVYGDVTTPRIDVNAALTGAAPSPPVTQEPLPDVPDTPEDPDEPTPTPTTAPTPEPRPTDEPLPAPKPLPAVTVTVTVTVTPSPVRDDAAVCTRGSSRKALTAARWAREFGGDGGTLPDATLKCYLSLVKKASKIFPEITEASTPASAAKVLKGGKSRKARLDRELLAAWLNWAHGARNITAKVDGRTTLRQILTAAERQRLDRRPTAAEIDRSIKRLQRHVNK</sequence>
<comment type="similarity">
    <text evidence="1 5 6">Belongs to the peptidase S8 family.</text>
</comment>
<dbReference type="InterPro" id="IPR023827">
    <property type="entry name" value="Peptidase_S8_Asp-AS"/>
</dbReference>
<evidence type="ECO:0000256" key="1">
    <source>
        <dbReference type="ARBA" id="ARBA00011073"/>
    </source>
</evidence>
<feature type="active site" description="Charge relay system" evidence="5">
    <location>
        <position position="237"/>
    </location>
</feature>
<name>A0A1H1AJA7_9ACTN</name>
<feature type="compositionally biased region" description="Low complexity" evidence="7">
    <location>
        <begin position="18"/>
        <end position="36"/>
    </location>
</feature>
<proteinExistence type="inferred from homology"/>
<dbReference type="GO" id="GO:0006508">
    <property type="term" value="P:proteolysis"/>
    <property type="evidence" value="ECO:0007669"/>
    <property type="project" value="UniProtKB-KW"/>
</dbReference>
<dbReference type="Proteomes" id="UP000217103">
    <property type="component" value="Unassembled WGS sequence"/>
</dbReference>
<keyword evidence="4 5" id="KW-0720">Serine protease</keyword>
<dbReference type="PANTHER" id="PTHR43806">
    <property type="entry name" value="PEPTIDASE S8"/>
    <property type="match status" value="1"/>
</dbReference>
<protein>
    <submittedName>
        <fullName evidence="10">Serine protease, subtilisin family</fullName>
    </submittedName>
</protein>
<keyword evidence="2 5" id="KW-0645">Protease</keyword>
<evidence type="ECO:0000256" key="5">
    <source>
        <dbReference type="PROSITE-ProRule" id="PRU01240"/>
    </source>
</evidence>
<feature type="active site" description="Charge relay system" evidence="5">
    <location>
        <position position="173"/>
    </location>
</feature>
<dbReference type="PROSITE" id="PS51892">
    <property type="entry name" value="SUBTILASE"/>
    <property type="match status" value="1"/>
</dbReference>
<keyword evidence="3 5" id="KW-0378">Hydrolase</keyword>
<accession>A0A1H1AJA7</accession>
<feature type="active site" description="Charge relay system" evidence="5">
    <location>
        <position position="415"/>
    </location>
</feature>
<dbReference type="InterPro" id="IPR022398">
    <property type="entry name" value="Peptidase_S8_His-AS"/>
</dbReference>
<evidence type="ECO:0000313" key="10">
    <source>
        <dbReference type="EMBL" id="SDQ39737.1"/>
    </source>
</evidence>